<dbReference type="PANTHER" id="PTHR43963">
    <property type="entry name" value="CARBONYL REDUCTASE 1-RELATED"/>
    <property type="match status" value="1"/>
</dbReference>
<gene>
    <name evidence="6" type="ORF">WMY93_033215</name>
</gene>
<accession>A0AAW0MLA0</accession>
<sequence>MALTLLGSLQMKRNMDSILSWSKNSVVSGKSCSRSVWSTTPVTAMTPKVALVTGSNKGIGLAIVRALCGQFEGDVYLTARDRARGEEAVKKLNSEGLKPNFLQLDITDVSSISRAAAFFRDTYSGLDVLINNAAIAFKEEDSTPYGVKAQVTLQTNFFGTRDMLTHFMPLIKPGGRVVNVSSLWGSVTMNKCSAELQQQFRREDITEEELVELMRGFIQSAQTGQTLEHGWPQLMHGVYGVSKTGMTTLSMIVARRTSKERPHDNILVNACCPGWVHTDLNDHTGPKTPDEGAVTPAYLALLPPGAKEPHGCLVSDKQVQPW</sequence>
<evidence type="ECO:0000313" key="6">
    <source>
        <dbReference type="EMBL" id="KAK7880113.1"/>
    </source>
</evidence>
<evidence type="ECO:0000256" key="3">
    <source>
        <dbReference type="ARBA" id="ARBA00023002"/>
    </source>
</evidence>
<dbReference type="CDD" id="cd05324">
    <property type="entry name" value="carb_red_PTCR-like_SDR_c"/>
    <property type="match status" value="1"/>
</dbReference>
<dbReference type="SUPFAM" id="SSF51735">
    <property type="entry name" value="NAD(P)-binding Rossmann-fold domains"/>
    <property type="match status" value="1"/>
</dbReference>
<dbReference type="Gene3D" id="3.40.50.720">
    <property type="entry name" value="NAD(P)-binding Rossmann-like Domain"/>
    <property type="match status" value="1"/>
</dbReference>
<evidence type="ECO:0000256" key="4">
    <source>
        <dbReference type="ARBA" id="ARBA00026118"/>
    </source>
</evidence>
<dbReference type="EC" id="1.1.1.184" evidence="4"/>
<dbReference type="EMBL" id="JBBPFD010000143">
    <property type="protein sequence ID" value="KAK7880113.1"/>
    <property type="molecule type" value="Genomic_DNA"/>
</dbReference>
<proteinExistence type="inferred from homology"/>
<evidence type="ECO:0000256" key="5">
    <source>
        <dbReference type="RuleBase" id="RU000363"/>
    </source>
</evidence>
<evidence type="ECO:0000313" key="7">
    <source>
        <dbReference type="Proteomes" id="UP001460270"/>
    </source>
</evidence>
<dbReference type="InterPro" id="IPR045313">
    <property type="entry name" value="CBR1-like"/>
</dbReference>
<protein>
    <recommendedName>
        <fullName evidence="4">carbonyl reductase (NADPH)</fullName>
        <ecNumber evidence="4">1.1.1.184</ecNumber>
    </recommendedName>
</protein>
<dbReference type="Pfam" id="PF00106">
    <property type="entry name" value="adh_short"/>
    <property type="match status" value="1"/>
</dbReference>
<dbReference type="InterPro" id="IPR036291">
    <property type="entry name" value="NAD(P)-bd_dom_sf"/>
</dbReference>
<comment type="caution">
    <text evidence="6">The sequence shown here is derived from an EMBL/GenBank/DDBJ whole genome shotgun (WGS) entry which is preliminary data.</text>
</comment>
<keyword evidence="3" id="KW-0560">Oxidoreductase</keyword>
<dbReference type="PANTHER" id="PTHR43963:SF4">
    <property type="entry name" value="CARBONYL REDUCTASE (NADPH)"/>
    <property type="match status" value="1"/>
</dbReference>
<dbReference type="PRINTS" id="PR00081">
    <property type="entry name" value="GDHRDH"/>
</dbReference>
<dbReference type="GO" id="GO:0004090">
    <property type="term" value="F:carbonyl reductase (NADPH) activity"/>
    <property type="evidence" value="ECO:0007669"/>
    <property type="project" value="UniProtKB-EC"/>
</dbReference>
<name>A0AAW0MLA0_9GOBI</name>
<evidence type="ECO:0000256" key="1">
    <source>
        <dbReference type="ARBA" id="ARBA00006484"/>
    </source>
</evidence>
<keyword evidence="7" id="KW-1185">Reference proteome</keyword>
<evidence type="ECO:0000256" key="2">
    <source>
        <dbReference type="ARBA" id="ARBA00022857"/>
    </source>
</evidence>
<dbReference type="PRINTS" id="PR00080">
    <property type="entry name" value="SDRFAMILY"/>
</dbReference>
<comment type="similarity">
    <text evidence="1 5">Belongs to the short-chain dehydrogenases/reductases (SDR) family.</text>
</comment>
<organism evidence="6 7">
    <name type="scientific">Mugilogobius chulae</name>
    <name type="common">yellowstripe goby</name>
    <dbReference type="NCBI Taxonomy" id="88201"/>
    <lineage>
        <taxon>Eukaryota</taxon>
        <taxon>Metazoa</taxon>
        <taxon>Chordata</taxon>
        <taxon>Craniata</taxon>
        <taxon>Vertebrata</taxon>
        <taxon>Euteleostomi</taxon>
        <taxon>Actinopterygii</taxon>
        <taxon>Neopterygii</taxon>
        <taxon>Teleostei</taxon>
        <taxon>Neoteleostei</taxon>
        <taxon>Acanthomorphata</taxon>
        <taxon>Gobiaria</taxon>
        <taxon>Gobiiformes</taxon>
        <taxon>Gobioidei</taxon>
        <taxon>Gobiidae</taxon>
        <taxon>Gobionellinae</taxon>
        <taxon>Mugilogobius</taxon>
    </lineage>
</organism>
<keyword evidence="2" id="KW-0521">NADP</keyword>
<dbReference type="InterPro" id="IPR002347">
    <property type="entry name" value="SDR_fam"/>
</dbReference>
<dbReference type="AlphaFoldDB" id="A0AAW0MLA0"/>
<reference evidence="7" key="1">
    <citation type="submission" date="2024-04" db="EMBL/GenBank/DDBJ databases">
        <title>Salinicola lusitanus LLJ914,a marine bacterium isolated from the Okinawa Trough.</title>
        <authorList>
            <person name="Li J."/>
        </authorList>
    </citation>
    <scope>NUCLEOTIDE SEQUENCE [LARGE SCALE GENOMIC DNA]</scope>
</reference>
<dbReference type="Proteomes" id="UP001460270">
    <property type="component" value="Unassembled WGS sequence"/>
</dbReference>